<dbReference type="EMBL" id="QICS01000001">
    <property type="protein sequence ID" value="PXV95837.1"/>
    <property type="molecule type" value="Genomic_DNA"/>
</dbReference>
<protein>
    <submittedName>
        <fullName evidence="1">Uncharacterized protein</fullName>
    </submittedName>
</protein>
<proteinExistence type="predicted"/>
<evidence type="ECO:0000313" key="1">
    <source>
        <dbReference type="EMBL" id="PXV95837.1"/>
    </source>
</evidence>
<gene>
    <name evidence="1" type="ORF">C8E03_101468</name>
</gene>
<organism evidence="1 2">
    <name type="scientific">Lachnotalea glycerini</name>
    <dbReference type="NCBI Taxonomy" id="1763509"/>
    <lineage>
        <taxon>Bacteria</taxon>
        <taxon>Bacillati</taxon>
        <taxon>Bacillota</taxon>
        <taxon>Clostridia</taxon>
        <taxon>Lachnospirales</taxon>
        <taxon>Lachnospiraceae</taxon>
        <taxon>Lachnotalea</taxon>
    </lineage>
</organism>
<dbReference type="AlphaFoldDB" id="A0A318EX71"/>
<dbReference type="Proteomes" id="UP000247523">
    <property type="component" value="Unassembled WGS sequence"/>
</dbReference>
<comment type="caution">
    <text evidence="1">The sequence shown here is derived from an EMBL/GenBank/DDBJ whole genome shotgun (WGS) entry which is preliminary data.</text>
</comment>
<accession>A0A318EX71</accession>
<evidence type="ECO:0000313" key="2">
    <source>
        <dbReference type="Proteomes" id="UP000247523"/>
    </source>
</evidence>
<sequence>MQKIYEIIIGALISKLISFTFDKIDKIIENEINGRSSRKVNDR</sequence>
<name>A0A318EX71_9FIRM</name>
<reference evidence="1 2" key="1">
    <citation type="submission" date="2018-05" db="EMBL/GenBank/DDBJ databases">
        <title>Genomic Encyclopedia of Type Strains, Phase IV (KMG-IV): sequencing the most valuable type-strain genomes for metagenomic binning, comparative biology and taxonomic classification.</title>
        <authorList>
            <person name="Goeker M."/>
        </authorList>
    </citation>
    <scope>NUCLEOTIDE SEQUENCE [LARGE SCALE GENOMIC DNA]</scope>
    <source>
        <strain evidence="1 2">DSM 28816</strain>
    </source>
</reference>